<keyword evidence="3" id="KW-1185">Reference proteome</keyword>
<feature type="transmembrane region" description="Helical" evidence="1">
    <location>
        <begin position="224"/>
        <end position="244"/>
    </location>
</feature>
<evidence type="ECO:0000313" key="3">
    <source>
        <dbReference type="Proteomes" id="UP001201812"/>
    </source>
</evidence>
<dbReference type="EMBL" id="JAKKPZ010000148">
    <property type="protein sequence ID" value="KAI1700335.1"/>
    <property type="molecule type" value="Genomic_DNA"/>
</dbReference>
<evidence type="ECO:0000256" key="1">
    <source>
        <dbReference type="SAM" id="Phobius"/>
    </source>
</evidence>
<proteinExistence type="predicted"/>
<gene>
    <name evidence="2" type="ORF">DdX_16762</name>
</gene>
<keyword evidence="1" id="KW-0812">Transmembrane</keyword>
<evidence type="ECO:0000313" key="2">
    <source>
        <dbReference type="EMBL" id="KAI1700335.1"/>
    </source>
</evidence>
<dbReference type="AlphaFoldDB" id="A0AAD4MMV0"/>
<accession>A0AAD4MMV0</accession>
<name>A0AAD4MMV0_9BILA</name>
<protein>
    <submittedName>
        <fullName evidence="2">Uncharacterized protein</fullName>
    </submittedName>
</protein>
<sequence>MIVVKVRIVMMLPTSAETDQTKHVTQIVLKVSFATELPTNAGMKPGQNVHMTVQMAQFAMSAFCDRVANKCRNETFPTCTNDCPETAECDVVANLCRIRSSFHDNVFPSCFNACPKGAFCDRDGICRKVPSTEAPPMTTTQSTITQTTITPISSHSEPTSTMPPLSMTSASLNYGLNTTTFPVSTTTARKDPALSKSGLRPTMPSVITAPLTPTLGSFAPGIQMASLILNLLWIYTILCLKTFLKNIYAFDQYENNKIC</sequence>
<keyword evidence="1" id="KW-1133">Transmembrane helix</keyword>
<dbReference type="Proteomes" id="UP001201812">
    <property type="component" value="Unassembled WGS sequence"/>
</dbReference>
<comment type="caution">
    <text evidence="2">The sequence shown here is derived from an EMBL/GenBank/DDBJ whole genome shotgun (WGS) entry which is preliminary data.</text>
</comment>
<organism evidence="2 3">
    <name type="scientific">Ditylenchus destructor</name>
    <dbReference type="NCBI Taxonomy" id="166010"/>
    <lineage>
        <taxon>Eukaryota</taxon>
        <taxon>Metazoa</taxon>
        <taxon>Ecdysozoa</taxon>
        <taxon>Nematoda</taxon>
        <taxon>Chromadorea</taxon>
        <taxon>Rhabditida</taxon>
        <taxon>Tylenchina</taxon>
        <taxon>Tylenchomorpha</taxon>
        <taxon>Sphaerularioidea</taxon>
        <taxon>Anguinidae</taxon>
        <taxon>Anguininae</taxon>
        <taxon>Ditylenchus</taxon>
    </lineage>
</organism>
<reference evidence="2" key="1">
    <citation type="submission" date="2022-01" db="EMBL/GenBank/DDBJ databases">
        <title>Genome Sequence Resource for Two Populations of Ditylenchus destructor, the Migratory Endoparasitic Phytonematode.</title>
        <authorList>
            <person name="Zhang H."/>
            <person name="Lin R."/>
            <person name="Xie B."/>
        </authorList>
    </citation>
    <scope>NUCLEOTIDE SEQUENCE</scope>
    <source>
        <strain evidence="2">BazhouSP</strain>
    </source>
</reference>
<keyword evidence="1" id="KW-0472">Membrane</keyword>